<keyword evidence="2" id="KW-1185">Reference proteome</keyword>
<dbReference type="Pfam" id="PF07865">
    <property type="entry name" value="DUF1652"/>
    <property type="match status" value="1"/>
</dbReference>
<dbReference type="InterPro" id="IPR012448">
    <property type="entry name" value="DUF1652"/>
</dbReference>
<evidence type="ECO:0000313" key="2">
    <source>
        <dbReference type="Proteomes" id="UP000029493"/>
    </source>
</evidence>
<organism evidence="1 2">
    <name type="scientific">Pseudomonas cremoricolorata</name>
    <dbReference type="NCBI Taxonomy" id="157783"/>
    <lineage>
        <taxon>Bacteria</taxon>
        <taxon>Pseudomonadati</taxon>
        <taxon>Pseudomonadota</taxon>
        <taxon>Gammaproteobacteria</taxon>
        <taxon>Pseudomonadales</taxon>
        <taxon>Pseudomonadaceae</taxon>
        <taxon>Pseudomonas</taxon>
    </lineage>
</organism>
<dbReference type="RefSeq" id="WP_038414001.1">
    <property type="nucleotide sequence ID" value="NZ_CP009455.1"/>
</dbReference>
<evidence type="ECO:0000313" key="1">
    <source>
        <dbReference type="EMBL" id="AIR91250.1"/>
    </source>
</evidence>
<dbReference type="EMBL" id="CP009455">
    <property type="protein sequence ID" value="AIR91250.1"/>
    <property type="molecule type" value="Genomic_DNA"/>
</dbReference>
<dbReference type="Proteomes" id="UP000029493">
    <property type="component" value="Chromosome"/>
</dbReference>
<accession>A0A089WPP7</accession>
<reference evidence="1 2" key="1">
    <citation type="submission" date="2014-09" db="EMBL/GenBank/DDBJ databases">
        <authorList>
            <person name="Chan K.-G."/>
        </authorList>
    </citation>
    <scope>NUCLEOTIDE SEQUENCE [LARGE SCALE GENOMIC DNA]</scope>
    <source>
        <strain evidence="1 2">ND07</strain>
    </source>
</reference>
<dbReference type="AlphaFoldDB" id="A0A089WPP7"/>
<evidence type="ECO:0008006" key="3">
    <source>
        <dbReference type="Google" id="ProtNLM"/>
    </source>
</evidence>
<dbReference type="KEGG" id="psw:LK03_19140"/>
<sequence length="84" mass="9323">MSMIGVSMLEMRQMIEQACLPDRCEVSCPDGVCLTIRLGHGESLESCILLTGVPLDSLNSCRDVVGLVGQLRQEQRRQGLRRYA</sequence>
<proteinExistence type="predicted"/>
<name>A0A089WPP7_9PSED</name>
<gene>
    <name evidence="1" type="ORF">LK03_19140</name>
</gene>
<protein>
    <recommendedName>
        <fullName evidence="3">DUF1652 domain-containing protein</fullName>
    </recommendedName>
</protein>
<dbReference type="OrthoDB" id="6906904at2"/>